<reference evidence="7 8" key="1">
    <citation type="submission" date="2020-01" db="EMBL/GenBank/DDBJ databases">
        <title>Identification and distribution of gene clusters putatively required for synthesis of sphingolipid metabolism inhibitors in phylogenetically diverse species of the filamentous fungus Fusarium.</title>
        <authorList>
            <person name="Kim H.-S."/>
            <person name="Busman M."/>
            <person name="Brown D.W."/>
            <person name="Divon H."/>
            <person name="Uhlig S."/>
            <person name="Proctor R.H."/>
        </authorList>
    </citation>
    <scope>NUCLEOTIDE SEQUENCE [LARGE SCALE GENOMIC DNA]</scope>
    <source>
        <strain evidence="7 8">NRRL 13308</strain>
    </source>
</reference>
<dbReference type="EMBL" id="JAADJF010000195">
    <property type="protein sequence ID" value="KAF4434875.1"/>
    <property type="molecule type" value="Genomic_DNA"/>
</dbReference>
<dbReference type="Pfam" id="PF00795">
    <property type="entry name" value="CN_hydrolase"/>
    <property type="match status" value="1"/>
</dbReference>
<dbReference type="Gene3D" id="3.60.110.10">
    <property type="entry name" value="Carbon-nitrogen hydrolase"/>
    <property type="match status" value="1"/>
</dbReference>
<evidence type="ECO:0000256" key="1">
    <source>
        <dbReference type="ARBA" id="ARBA00008129"/>
    </source>
</evidence>
<comment type="caution">
    <text evidence="7">The sequence shown here is derived from an EMBL/GenBank/DDBJ whole genome shotgun (WGS) entry which is preliminary data.</text>
</comment>
<dbReference type="EC" id="3.5.5.1" evidence="4"/>
<accession>A0A8H4JLF1</accession>
<name>A0A8H4JLF1_9HYPO</name>
<organism evidence="7 8">
    <name type="scientific">Fusarium acutatum</name>
    <dbReference type="NCBI Taxonomy" id="78861"/>
    <lineage>
        <taxon>Eukaryota</taxon>
        <taxon>Fungi</taxon>
        <taxon>Dikarya</taxon>
        <taxon>Ascomycota</taxon>
        <taxon>Pezizomycotina</taxon>
        <taxon>Sordariomycetes</taxon>
        <taxon>Hypocreomycetidae</taxon>
        <taxon>Hypocreales</taxon>
        <taxon>Nectriaceae</taxon>
        <taxon>Fusarium</taxon>
        <taxon>Fusarium fujikuroi species complex</taxon>
    </lineage>
</organism>
<dbReference type="InterPro" id="IPR003010">
    <property type="entry name" value="C-N_Hydrolase"/>
</dbReference>
<keyword evidence="2" id="KW-0378">Hydrolase</keyword>
<evidence type="ECO:0000256" key="4">
    <source>
        <dbReference type="ARBA" id="ARBA00039045"/>
    </source>
</evidence>
<sequence>MSVTTNLIKAAVVQAEPVWFDLAGTVTKTCDLIKDAALKGAHIIAFPELWLPGYPTWIWARPMDLEMVVRYTKNSLNIDSSEMQDIKSCAAENNIVVCLGFSERSGDSLYIAQCIIDSDGKVLMTRRKLKPFHIERTIFGDGHGPSLDNVAFTSVGRVGQLSCGEHFNPLINFNTFSQGEQIHCAAWPCVPAHSGGPEPYSMSDEVISQPSIDMMGTNQAPVFNVPGGGNARIFAPDGRQLTDELLATEEGMAVANLELDQITMHKAILDTCGHNGRPELLWLGRDDRAKSAVRTERDIS</sequence>
<feature type="domain" description="CN hydrolase" evidence="6">
    <location>
        <begin position="8"/>
        <end position="259"/>
    </location>
</feature>
<evidence type="ECO:0000256" key="3">
    <source>
        <dbReference type="ARBA" id="ARBA00036406"/>
    </source>
</evidence>
<dbReference type="PROSITE" id="PS00920">
    <property type="entry name" value="NITRIL_CHT_1"/>
    <property type="match status" value="1"/>
</dbReference>
<comment type="similarity">
    <text evidence="1">Belongs to the carbon-nitrogen hydrolase superfamily. Nitrilase family.</text>
</comment>
<dbReference type="CDD" id="cd07564">
    <property type="entry name" value="nitrilases_CHs"/>
    <property type="match status" value="1"/>
</dbReference>
<evidence type="ECO:0000313" key="7">
    <source>
        <dbReference type="EMBL" id="KAF4434875.1"/>
    </source>
</evidence>
<evidence type="ECO:0000259" key="6">
    <source>
        <dbReference type="PROSITE" id="PS50263"/>
    </source>
</evidence>
<dbReference type="InterPro" id="IPR044149">
    <property type="entry name" value="Nitrilases_CHs"/>
</dbReference>
<dbReference type="SUPFAM" id="SSF56317">
    <property type="entry name" value="Carbon-nitrogen hydrolase"/>
    <property type="match status" value="1"/>
</dbReference>
<dbReference type="GO" id="GO:0000257">
    <property type="term" value="F:nitrilase activity"/>
    <property type="evidence" value="ECO:0007669"/>
    <property type="project" value="UniProtKB-EC"/>
</dbReference>
<dbReference type="InterPro" id="IPR000132">
    <property type="entry name" value="Nitrilase/CN_hydratase_CS"/>
</dbReference>
<comment type="catalytic activity">
    <reaction evidence="3">
        <text>a nitrile + 2 H2O = a carboxylate + NH4(+)</text>
        <dbReference type="Rhea" id="RHEA:21724"/>
        <dbReference type="ChEBI" id="CHEBI:15377"/>
        <dbReference type="ChEBI" id="CHEBI:18379"/>
        <dbReference type="ChEBI" id="CHEBI:28938"/>
        <dbReference type="ChEBI" id="CHEBI:29067"/>
        <dbReference type="EC" id="3.5.5.1"/>
    </reaction>
</comment>
<dbReference type="Proteomes" id="UP000536711">
    <property type="component" value="Unassembled WGS sequence"/>
</dbReference>
<evidence type="ECO:0000256" key="5">
    <source>
        <dbReference type="PROSITE-ProRule" id="PRU10139"/>
    </source>
</evidence>
<gene>
    <name evidence="7" type="ORF">FACUT_7535</name>
</gene>
<protein>
    <recommendedName>
        <fullName evidence="4">nitrilase</fullName>
        <ecNumber evidence="4">3.5.5.1</ecNumber>
    </recommendedName>
</protein>
<dbReference type="GO" id="GO:0016836">
    <property type="term" value="F:hydro-lyase activity"/>
    <property type="evidence" value="ECO:0007669"/>
    <property type="project" value="UniProtKB-ARBA"/>
</dbReference>
<dbReference type="InterPro" id="IPR036526">
    <property type="entry name" value="C-N_Hydrolase_sf"/>
</dbReference>
<feature type="active site" description="Proton acceptor" evidence="5">
    <location>
        <position position="48"/>
    </location>
</feature>
<dbReference type="PROSITE" id="PS50263">
    <property type="entry name" value="CN_HYDROLASE"/>
    <property type="match status" value="1"/>
</dbReference>
<proteinExistence type="inferred from homology"/>
<dbReference type="PANTHER" id="PTHR46044:SF14">
    <property type="entry name" value="ARYLACETONITRILASE"/>
    <property type="match status" value="1"/>
</dbReference>
<dbReference type="OrthoDB" id="10250282at2759"/>
<evidence type="ECO:0000313" key="8">
    <source>
        <dbReference type="Proteomes" id="UP000536711"/>
    </source>
</evidence>
<dbReference type="AlphaFoldDB" id="A0A8H4JLF1"/>
<keyword evidence="8" id="KW-1185">Reference proteome</keyword>
<dbReference type="PANTHER" id="PTHR46044">
    <property type="entry name" value="NITRILASE"/>
    <property type="match status" value="1"/>
</dbReference>
<evidence type="ECO:0000256" key="2">
    <source>
        <dbReference type="ARBA" id="ARBA00022801"/>
    </source>
</evidence>